<feature type="region of interest" description="Disordered" evidence="6">
    <location>
        <begin position="1"/>
        <end position="96"/>
    </location>
</feature>
<reference evidence="8 9" key="1">
    <citation type="submission" date="2016-02" db="EMBL/GenBank/DDBJ databases">
        <title>Genome analysis of coral dinoflagellate symbionts highlights evolutionary adaptations to a symbiotic lifestyle.</title>
        <authorList>
            <person name="Aranda M."/>
            <person name="Li Y."/>
            <person name="Liew Y.J."/>
            <person name="Baumgarten S."/>
            <person name="Simakov O."/>
            <person name="Wilson M."/>
            <person name="Piel J."/>
            <person name="Ashoor H."/>
            <person name="Bougouffa S."/>
            <person name="Bajic V.B."/>
            <person name="Ryu T."/>
            <person name="Ravasi T."/>
            <person name="Bayer T."/>
            <person name="Micklem G."/>
            <person name="Kim H."/>
            <person name="Bhak J."/>
            <person name="Lajeunesse T.C."/>
            <person name="Voolstra C.R."/>
        </authorList>
    </citation>
    <scope>NUCLEOTIDE SEQUENCE [LARGE SCALE GENOMIC DNA]</scope>
    <source>
        <strain evidence="8 9">CCMP2467</strain>
    </source>
</reference>
<dbReference type="EMBL" id="LSRX01000306">
    <property type="protein sequence ID" value="OLQ01054.1"/>
    <property type="molecule type" value="Genomic_DNA"/>
</dbReference>
<gene>
    <name evidence="8" type="ORF">AK812_SmicGene16198</name>
</gene>
<keyword evidence="3" id="KW-0862">Zinc</keyword>
<feature type="region of interest" description="Disordered" evidence="6">
    <location>
        <begin position="595"/>
        <end position="632"/>
    </location>
</feature>
<evidence type="ECO:0000256" key="5">
    <source>
        <dbReference type="SAM" id="Coils"/>
    </source>
</evidence>
<organism evidence="8 9">
    <name type="scientific">Symbiodinium microadriaticum</name>
    <name type="common">Dinoflagellate</name>
    <name type="synonym">Zooxanthella microadriatica</name>
    <dbReference type="NCBI Taxonomy" id="2951"/>
    <lineage>
        <taxon>Eukaryota</taxon>
        <taxon>Sar</taxon>
        <taxon>Alveolata</taxon>
        <taxon>Dinophyceae</taxon>
        <taxon>Suessiales</taxon>
        <taxon>Symbiodiniaceae</taxon>
        <taxon>Symbiodinium</taxon>
    </lineage>
</organism>
<dbReference type="AlphaFoldDB" id="A0A1Q9E0U1"/>
<accession>A0A1Q9E0U1</accession>
<dbReference type="Pfam" id="PF06839">
    <property type="entry name" value="Zn_ribbon_GRF"/>
    <property type="match status" value="1"/>
</dbReference>
<keyword evidence="9" id="KW-1185">Reference proteome</keyword>
<dbReference type="PROSITE" id="PS51999">
    <property type="entry name" value="ZF_GRF"/>
    <property type="match status" value="1"/>
</dbReference>
<comment type="caution">
    <text evidence="8">The sequence shown here is derived from an EMBL/GenBank/DDBJ whole genome shotgun (WGS) entry which is preliminary data.</text>
</comment>
<feature type="compositionally biased region" description="Polar residues" evidence="6">
    <location>
        <begin position="769"/>
        <end position="785"/>
    </location>
</feature>
<evidence type="ECO:0000256" key="4">
    <source>
        <dbReference type="PROSITE-ProRule" id="PRU01343"/>
    </source>
</evidence>
<dbReference type="Gene3D" id="4.10.60.10">
    <property type="entry name" value="Zinc finger, CCHC-type"/>
    <property type="match status" value="1"/>
</dbReference>
<dbReference type="Proteomes" id="UP000186817">
    <property type="component" value="Unassembled WGS sequence"/>
</dbReference>
<dbReference type="InterPro" id="IPR036875">
    <property type="entry name" value="Znf_CCHC_sf"/>
</dbReference>
<dbReference type="OrthoDB" id="448629at2759"/>
<keyword evidence="2 4" id="KW-0863">Zinc-finger</keyword>
<dbReference type="GO" id="GO:0008270">
    <property type="term" value="F:zinc ion binding"/>
    <property type="evidence" value="ECO:0007669"/>
    <property type="project" value="UniProtKB-KW"/>
</dbReference>
<feature type="compositionally biased region" description="Acidic residues" evidence="6">
    <location>
        <begin position="15"/>
        <end position="28"/>
    </location>
</feature>
<name>A0A1Q9E0U1_SYMMI</name>
<evidence type="ECO:0000256" key="6">
    <source>
        <dbReference type="SAM" id="MobiDB-lite"/>
    </source>
</evidence>
<evidence type="ECO:0000256" key="1">
    <source>
        <dbReference type="ARBA" id="ARBA00022723"/>
    </source>
</evidence>
<feature type="coiled-coil region" evidence="5">
    <location>
        <begin position="680"/>
        <end position="707"/>
    </location>
</feature>
<proteinExistence type="predicted"/>
<evidence type="ECO:0000313" key="9">
    <source>
        <dbReference type="Proteomes" id="UP000186817"/>
    </source>
</evidence>
<dbReference type="InterPro" id="IPR010666">
    <property type="entry name" value="Znf_GRF"/>
</dbReference>
<keyword evidence="1" id="KW-0479">Metal-binding</keyword>
<dbReference type="GO" id="GO:0003676">
    <property type="term" value="F:nucleic acid binding"/>
    <property type="evidence" value="ECO:0007669"/>
    <property type="project" value="InterPro"/>
</dbReference>
<dbReference type="SUPFAM" id="SSF57756">
    <property type="entry name" value="Retrovirus zinc finger-like domains"/>
    <property type="match status" value="1"/>
</dbReference>
<feature type="region of interest" description="Disordered" evidence="6">
    <location>
        <begin position="737"/>
        <end position="794"/>
    </location>
</feature>
<evidence type="ECO:0000256" key="3">
    <source>
        <dbReference type="ARBA" id="ARBA00022833"/>
    </source>
</evidence>
<evidence type="ECO:0000313" key="8">
    <source>
        <dbReference type="EMBL" id="OLQ01054.1"/>
    </source>
</evidence>
<feature type="domain" description="GRF-type" evidence="7">
    <location>
        <begin position="633"/>
        <end position="677"/>
    </location>
</feature>
<keyword evidence="5" id="KW-0175">Coiled coil</keyword>
<protein>
    <recommendedName>
        <fullName evidence="7">GRF-type domain-containing protein</fullName>
    </recommendedName>
</protein>
<feature type="compositionally biased region" description="Polar residues" evidence="6">
    <location>
        <begin position="744"/>
        <end position="756"/>
    </location>
</feature>
<evidence type="ECO:0000259" key="7">
    <source>
        <dbReference type="PROSITE" id="PS51999"/>
    </source>
</evidence>
<evidence type="ECO:0000256" key="2">
    <source>
        <dbReference type="ARBA" id="ARBA00022771"/>
    </source>
</evidence>
<sequence length="818" mass="92295">MEETTSPVPDHGSLDEEDMSPPEPEDPWQDAAAARRNNPGPEAAEFERFREFMVSRQASGGRSWRPRREAAEEDDDHDQQAGDRSNAGPAPSWDGTTAFKDYQIRAKLWLATTRTKPKARGPMLLKNLSGTPFDDMKYLAKDSAWMLDPDNGEKLLSLMDSKDLYGEDQREDMINTLVKITYTLRRAKGESNKAFFARWDNVVRKLQEHQVKLPEEYLGFLLTNALNLSNDELKLLLNFSQGRLKVKDVKEWLRVHETEFETKQVNKISNQKANQVLHTEAAYPDDEEPEEDEDRAESLEVLLGALQELDGELPEEPGHTADEVFDEQEAKEVLAAMVKEHAKGVGKRTFTAVNRAKKTKALARGYGVGRDAGGRFRESPAVKIGGSYKVSIEALKRRTRCGICREIGHWHRECPKAGNNGGGNNKEAHYLESEEALFLDYIEYLDFKDAADSTAASSYEHIGPPPGLSDLSQSAAYTVRVHELNRVERHEPISEDQCATVDTGCQRTAIGADTLNRFLSGNAHQEKYTKEEQGWRRITLRILVVLANALRQMVLNQMGVSNPVNIVGRQVEGMIKSFDKKELKKLRNTIDEILEESSEEESSSHMDDTSSQSSFIVVPPAGPPPPTPERIKCHHGDDAVILMCRKEGRNFRRQFRRCPHWRNVEKRCEYFQWLEYQPEWKESKAEKQKLNDEIRNLTEAQRKCKHQSLTGTGSNGVQKKRSCRLCGLPLEITNAKTGEPASWSMPSTPGKRSSNPGTPPMATKGTGRKASSTAASSRNLPTNPSIPEEDEYQQFLQWQQFKEFQKNFGSSTASGRTD</sequence>